<sequence>MGRRWGSPAPQRFPVLVLLLLLQVCGRRCDEAAPCQPGFTAETFTFSVPRDSVAAGRELGRVSFAACGGRPWAMYVPADTRFKVNVDGVVSTKRPLMLHGREISFIIYARDAMGKRHSARVTVGRRRHRRHHHHNHHLQDMTPAVLTFPKHDSGFLQRTAKGLDYETKNRYDLVVTVENKVPLSVPITLSTASVLVTVLDVNEPPVFVPPIKRVGVSEDLPVGHEVTSYTAQDPDRDMRQKITYRMGSDPAGWLAIDPENGIITAAQPLDRESVHAINSTYKAIILAVDNGIPDTTGTGTLLLLLQDVNDNGPTPEPRSFEICSRQPEQQMLSIVDKDLPPHTYPFQAALEHGSSNNWTVVVRSRDELAIGLKKELEPGEYNIFLKLTDSQGKAQVTQVKAQVCECEGTAKNCERRSYIVGGLGVPAILGILGGILALLILLLLLLLFARRRKVEKEPLLPPEDDMRDNVYNYDEEGGGEEDQDYDLSQLHRGLDARPEVIRNDVAPPLMAAPQYRPRPANPDEIGNFIDENLKAADTDPTAPPYDSLLVFDYEGGGSEATSLSSLNSSASDQDQDYDYLNEWGNRFKKLAELYGGGEDDD</sequence>
<evidence type="ECO:0000313" key="30">
    <source>
        <dbReference type="Proteomes" id="UP000694428"/>
    </source>
</evidence>
<dbReference type="GO" id="GO:0007043">
    <property type="term" value="P:cell-cell junction assembly"/>
    <property type="evidence" value="ECO:0007669"/>
    <property type="project" value="TreeGrafter"/>
</dbReference>
<dbReference type="PROSITE" id="PS50268">
    <property type="entry name" value="CADHERIN_2"/>
    <property type="match status" value="2"/>
</dbReference>
<dbReference type="InterPro" id="IPR014868">
    <property type="entry name" value="Cadherin_pro_dom"/>
</dbReference>
<evidence type="ECO:0000256" key="23">
    <source>
        <dbReference type="RuleBase" id="RU003318"/>
    </source>
</evidence>
<feature type="chain" id="PRO_5034454833" description="Cadherin-1" evidence="27">
    <location>
        <begin position="27"/>
        <end position="601"/>
    </location>
</feature>
<dbReference type="GO" id="GO:0007416">
    <property type="term" value="P:synapse assembly"/>
    <property type="evidence" value="ECO:0007669"/>
    <property type="project" value="TreeGrafter"/>
</dbReference>
<comment type="function">
    <text evidence="24">Cadherins are calcium-dependent cell adhesion proteins.</text>
</comment>
<evidence type="ECO:0000256" key="17">
    <source>
        <dbReference type="ARBA" id="ARBA00022989"/>
    </source>
</evidence>
<evidence type="ECO:0000313" key="29">
    <source>
        <dbReference type="Ensembl" id="ENSPSTP00000021814.1"/>
    </source>
</evidence>
<keyword evidence="8" id="KW-0165">Cleavage on pair of basic residues</keyword>
<evidence type="ECO:0000256" key="25">
    <source>
        <dbReference type="SAM" id="MobiDB-lite"/>
    </source>
</evidence>
<reference evidence="29" key="2">
    <citation type="submission" date="2025-09" db="UniProtKB">
        <authorList>
            <consortium name="Ensembl"/>
        </authorList>
    </citation>
    <scope>IDENTIFICATION</scope>
</reference>
<evidence type="ECO:0000256" key="4">
    <source>
        <dbReference type="ARBA" id="ARBA00004536"/>
    </source>
</evidence>
<dbReference type="FunFam" id="2.60.40.60:FF:000191">
    <property type="entry name" value="Cadherin 1"/>
    <property type="match status" value="1"/>
</dbReference>
<evidence type="ECO:0000256" key="27">
    <source>
        <dbReference type="SAM" id="SignalP"/>
    </source>
</evidence>
<dbReference type="Proteomes" id="UP000694428">
    <property type="component" value="Unplaced"/>
</dbReference>
<organism evidence="29 30">
    <name type="scientific">Pavo cristatus</name>
    <name type="common">Indian peafowl</name>
    <name type="synonym">Blue peafowl</name>
    <dbReference type="NCBI Taxonomy" id="9049"/>
    <lineage>
        <taxon>Eukaryota</taxon>
        <taxon>Metazoa</taxon>
        <taxon>Chordata</taxon>
        <taxon>Craniata</taxon>
        <taxon>Vertebrata</taxon>
        <taxon>Euteleostomi</taxon>
        <taxon>Archelosauria</taxon>
        <taxon>Archosauria</taxon>
        <taxon>Dinosauria</taxon>
        <taxon>Saurischia</taxon>
        <taxon>Theropoda</taxon>
        <taxon>Coelurosauria</taxon>
        <taxon>Aves</taxon>
        <taxon>Neognathae</taxon>
        <taxon>Galloanserae</taxon>
        <taxon>Galliformes</taxon>
        <taxon>Phasianidae</taxon>
        <taxon>Phasianinae</taxon>
        <taxon>Pavo</taxon>
    </lineage>
</organism>
<evidence type="ECO:0000256" key="8">
    <source>
        <dbReference type="ARBA" id="ARBA00022685"/>
    </source>
</evidence>
<dbReference type="SMART" id="SM01055">
    <property type="entry name" value="Cadherin_pro"/>
    <property type="match status" value="1"/>
</dbReference>
<dbReference type="GO" id="GO:0005768">
    <property type="term" value="C:endosome"/>
    <property type="evidence" value="ECO:0007669"/>
    <property type="project" value="UniProtKB-SubCell"/>
</dbReference>
<dbReference type="InterPro" id="IPR027397">
    <property type="entry name" value="Catenin-bd_sf"/>
</dbReference>
<dbReference type="GO" id="GO:0007156">
    <property type="term" value="P:homophilic cell adhesion via plasma membrane adhesion molecules"/>
    <property type="evidence" value="ECO:0007669"/>
    <property type="project" value="InterPro"/>
</dbReference>
<dbReference type="SMART" id="SM00112">
    <property type="entry name" value="CA"/>
    <property type="match status" value="2"/>
</dbReference>
<dbReference type="Pfam" id="PF08758">
    <property type="entry name" value="Cadherin_pro"/>
    <property type="match status" value="1"/>
</dbReference>
<evidence type="ECO:0000256" key="20">
    <source>
        <dbReference type="ARBA" id="ARBA00023180"/>
    </source>
</evidence>
<keyword evidence="19 26" id="KW-0472">Membrane</keyword>
<keyword evidence="13" id="KW-0967">Endosome</keyword>
<dbReference type="PANTHER" id="PTHR24027">
    <property type="entry name" value="CADHERIN-23"/>
    <property type="match status" value="1"/>
</dbReference>
<keyword evidence="30" id="KW-1185">Reference proteome</keyword>
<feature type="region of interest" description="Disordered" evidence="25">
    <location>
        <begin position="459"/>
        <end position="484"/>
    </location>
</feature>
<dbReference type="GO" id="GO:0016342">
    <property type="term" value="C:catenin complex"/>
    <property type="evidence" value="ECO:0007669"/>
    <property type="project" value="TreeGrafter"/>
</dbReference>
<dbReference type="GO" id="GO:0016339">
    <property type="term" value="P:calcium-dependent cell-cell adhesion via plasma membrane cell adhesion molecules"/>
    <property type="evidence" value="ECO:0007669"/>
    <property type="project" value="TreeGrafter"/>
</dbReference>
<dbReference type="InterPro" id="IPR000233">
    <property type="entry name" value="Cadherin_Y-type_LIR"/>
</dbReference>
<keyword evidence="10" id="KW-0479">Metal-binding</keyword>
<dbReference type="GO" id="GO:0043296">
    <property type="term" value="C:apical junction complex"/>
    <property type="evidence" value="ECO:0007669"/>
    <property type="project" value="TreeGrafter"/>
</dbReference>
<dbReference type="GO" id="GO:0034332">
    <property type="term" value="P:adherens junction organization"/>
    <property type="evidence" value="ECO:0007669"/>
    <property type="project" value="TreeGrafter"/>
</dbReference>
<feature type="domain" description="Cadherin" evidence="28">
    <location>
        <begin position="208"/>
        <end position="315"/>
    </location>
</feature>
<protein>
    <recommendedName>
        <fullName evidence="21">Cadherin-1</fullName>
    </recommendedName>
</protein>
<evidence type="ECO:0000256" key="19">
    <source>
        <dbReference type="ARBA" id="ARBA00023136"/>
    </source>
</evidence>
<dbReference type="Gene3D" id="2.60.40.60">
    <property type="entry name" value="Cadherins"/>
    <property type="match status" value="4"/>
</dbReference>
<dbReference type="Pfam" id="PF00028">
    <property type="entry name" value="Cadherin"/>
    <property type="match status" value="2"/>
</dbReference>
<keyword evidence="16" id="KW-0965">Cell junction</keyword>
<dbReference type="GO" id="GO:0005509">
    <property type="term" value="F:calcium ion binding"/>
    <property type="evidence" value="ECO:0007669"/>
    <property type="project" value="UniProtKB-UniRule"/>
</dbReference>
<dbReference type="CDD" id="cd11304">
    <property type="entry name" value="Cadherin_repeat"/>
    <property type="match status" value="2"/>
</dbReference>
<dbReference type="PRINTS" id="PR00205">
    <property type="entry name" value="CADHERIN"/>
</dbReference>
<keyword evidence="12" id="KW-0677">Repeat</keyword>
<evidence type="ECO:0000256" key="7">
    <source>
        <dbReference type="ARBA" id="ARBA00022490"/>
    </source>
</evidence>
<dbReference type="FunFam" id="4.10.900.10:FF:000001">
    <property type="entry name" value="Cadherin 2"/>
    <property type="match status" value="1"/>
</dbReference>
<dbReference type="FunFam" id="2.60.40.60:FF:000027">
    <property type="entry name" value="Cadherin 2"/>
    <property type="match status" value="1"/>
</dbReference>
<keyword evidence="9 23" id="KW-0812">Transmembrane</keyword>
<accession>A0A8C9LE61</accession>
<dbReference type="Gene3D" id="4.10.900.10">
    <property type="entry name" value="TCF3-CBD (Catenin binding domain)"/>
    <property type="match status" value="1"/>
</dbReference>
<evidence type="ECO:0000256" key="11">
    <source>
        <dbReference type="ARBA" id="ARBA00022729"/>
    </source>
</evidence>
<dbReference type="InterPro" id="IPR015919">
    <property type="entry name" value="Cadherin-like_sf"/>
</dbReference>
<feature type="compositionally biased region" description="Acidic residues" evidence="25">
    <location>
        <begin position="473"/>
        <end position="484"/>
    </location>
</feature>
<evidence type="ECO:0000256" key="12">
    <source>
        <dbReference type="ARBA" id="ARBA00022737"/>
    </source>
</evidence>
<keyword evidence="18" id="KW-0333">Golgi apparatus</keyword>
<evidence type="ECO:0000259" key="28">
    <source>
        <dbReference type="PROSITE" id="PS50268"/>
    </source>
</evidence>
<keyword evidence="11 27" id="KW-0732">Signal</keyword>
<evidence type="ECO:0000256" key="2">
    <source>
        <dbReference type="ARBA" id="ARBA00004251"/>
    </source>
</evidence>
<dbReference type="PANTHER" id="PTHR24027:SF319">
    <property type="entry name" value="CADHERIN-1"/>
    <property type="match status" value="1"/>
</dbReference>
<dbReference type="AlphaFoldDB" id="A0A8C9LE61"/>
<evidence type="ECO:0000256" key="9">
    <source>
        <dbReference type="ARBA" id="ARBA00022692"/>
    </source>
</evidence>
<keyword evidence="20" id="KW-0325">Glycoprotein</keyword>
<name>A0A8C9LE61_PAVCR</name>
<proteinExistence type="predicted"/>
<evidence type="ECO:0000256" key="24">
    <source>
        <dbReference type="RuleBase" id="RU004357"/>
    </source>
</evidence>
<dbReference type="GO" id="GO:0008013">
    <property type="term" value="F:beta-catenin binding"/>
    <property type="evidence" value="ECO:0007669"/>
    <property type="project" value="TreeGrafter"/>
</dbReference>
<dbReference type="GO" id="GO:0016477">
    <property type="term" value="P:cell migration"/>
    <property type="evidence" value="ECO:0007669"/>
    <property type="project" value="TreeGrafter"/>
</dbReference>
<evidence type="ECO:0000256" key="13">
    <source>
        <dbReference type="ARBA" id="ARBA00022753"/>
    </source>
</evidence>
<evidence type="ECO:0000256" key="14">
    <source>
        <dbReference type="ARBA" id="ARBA00022837"/>
    </source>
</evidence>
<dbReference type="GO" id="GO:0005912">
    <property type="term" value="C:adherens junction"/>
    <property type="evidence" value="ECO:0007669"/>
    <property type="project" value="UniProtKB-SubCell"/>
</dbReference>
<evidence type="ECO:0000256" key="21">
    <source>
        <dbReference type="ARBA" id="ARBA00023893"/>
    </source>
</evidence>
<dbReference type="InterPro" id="IPR039808">
    <property type="entry name" value="Cadherin"/>
</dbReference>
<feature type="domain" description="Cadherin" evidence="28">
    <location>
        <begin position="159"/>
        <end position="207"/>
    </location>
</feature>
<reference evidence="29" key="1">
    <citation type="submission" date="2025-08" db="UniProtKB">
        <authorList>
            <consortium name="Ensembl"/>
        </authorList>
    </citation>
    <scope>IDENTIFICATION</scope>
</reference>
<dbReference type="Pfam" id="PF01049">
    <property type="entry name" value="CADH_Y-type_LIR"/>
    <property type="match status" value="1"/>
</dbReference>
<dbReference type="GO" id="GO:0000902">
    <property type="term" value="P:cell morphogenesis"/>
    <property type="evidence" value="ECO:0007669"/>
    <property type="project" value="TreeGrafter"/>
</dbReference>
<dbReference type="FunFam" id="2.60.40.60:FF:000031">
    <property type="entry name" value="Cadherin 3"/>
    <property type="match status" value="1"/>
</dbReference>
<evidence type="ECO:0000256" key="16">
    <source>
        <dbReference type="ARBA" id="ARBA00022949"/>
    </source>
</evidence>
<evidence type="ECO:0000256" key="15">
    <source>
        <dbReference type="ARBA" id="ARBA00022889"/>
    </source>
</evidence>
<evidence type="ECO:0000256" key="10">
    <source>
        <dbReference type="ARBA" id="ARBA00022723"/>
    </source>
</evidence>
<dbReference type="InterPro" id="IPR002126">
    <property type="entry name" value="Cadherin-like_dom"/>
</dbReference>
<dbReference type="InterPro" id="IPR020894">
    <property type="entry name" value="Cadherin_CS"/>
</dbReference>
<keyword evidence="7" id="KW-0963">Cytoplasm</keyword>
<evidence type="ECO:0000256" key="1">
    <source>
        <dbReference type="ARBA" id="ARBA00004177"/>
    </source>
</evidence>
<keyword evidence="6" id="KW-1003">Cell membrane</keyword>
<feature type="transmembrane region" description="Helical" evidence="26">
    <location>
        <begin position="418"/>
        <end position="448"/>
    </location>
</feature>
<dbReference type="SUPFAM" id="SSF49313">
    <property type="entry name" value="Cadherin-like"/>
    <property type="match status" value="4"/>
</dbReference>
<evidence type="ECO:0000256" key="22">
    <source>
        <dbReference type="PROSITE-ProRule" id="PRU00043"/>
    </source>
</evidence>
<dbReference type="GO" id="GO:0044331">
    <property type="term" value="P:cell-cell adhesion mediated by cadherin"/>
    <property type="evidence" value="ECO:0007669"/>
    <property type="project" value="TreeGrafter"/>
</dbReference>
<keyword evidence="17 26" id="KW-1133">Transmembrane helix</keyword>
<dbReference type="Ensembl" id="ENSPSTT00000022903.1">
    <property type="protein sequence ID" value="ENSPSTP00000021814.1"/>
    <property type="gene ID" value="ENSPSTG00000015903.1"/>
</dbReference>
<feature type="signal peptide" evidence="27">
    <location>
        <begin position="1"/>
        <end position="26"/>
    </location>
</feature>
<keyword evidence="14 22" id="KW-0106">Calcium</keyword>
<evidence type="ECO:0000256" key="5">
    <source>
        <dbReference type="ARBA" id="ARBA00004601"/>
    </source>
</evidence>
<evidence type="ECO:0000256" key="3">
    <source>
        <dbReference type="ARBA" id="ARBA00004496"/>
    </source>
</evidence>
<dbReference type="GO" id="GO:0005794">
    <property type="term" value="C:Golgi apparatus"/>
    <property type="evidence" value="ECO:0007669"/>
    <property type="project" value="UniProtKB-SubCell"/>
</dbReference>
<evidence type="ECO:0000256" key="18">
    <source>
        <dbReference type="ARBA" id="ARBA00023034"/>
    </source>
</evidence>
<dbReference type="PROSITE" id="PS00232">
    <property type="entry name" value="CADHERIN_1"/>
    <property type="match status" value="1"/>
</dbReference>
<evidence type="ECO:0000256" key="6">
    <source>
        <dbReference type="ARBA" id="ARBA00022475"/>
    </source>
</evidence>
<evidence type="ECO:0000256" key="26">
    <source>
        <dbReference type="SAM" id="Phobius"/>
    </source>
</evidence>
<comment type="subcellular location">
    <subcellularLocation>
        <location evidence="4">Cell junction</location>
        <location evidence="4">Adherens junction</location>
    </subcellularLocation>
    <subcellularLocation>
        <location evidence="2 23">Cell membrane</location>
        <topology evidence="2 23">Single-pass type I membrane protein</topology>
    </subcellularLocation>
    <subcellularLocation>
        <location evidence="3">Cytoplasm</location>
    </subcellularLocation>
    <subcellularLocation>
        <location evidence="1">Endosome</location>
    </subcellularLocation>
    <subcellularLocation>
        <location evidence="5">Golgi apparatus</location>
        <location evidence="5">trans-Golgi network</location>
    </subcellularLocation>
</comment>
<dbReference type="GO" id="GO:0045296">
    <property type="term" value="F:cadherin binding"/>
    <property type="evidence" value="ECO:0007669"/>
    <property type="project" value="TreeGrafter"/>
</dbReference>
<dbReference type="GO" id="GO:0016600">
    <property type="term" value="C:flotillin complex"/>
    <property type="evidence" value="ECO:0007669"/>
    <property type="project" value="TreeGrafter"/>
</dbReference>
<keyword evidence="15 23" id="KW-0130">Cell adhesion</keyword>